<accession>A0A438DSN3</accession>
<comment type="caution">
    <text evidence="1">The sequence shown here is derived from an EMBL/GenBank/DDBJ whole genome shotgun (WGS) entry which is preliminary data.</text>
</comment>
<name>A0A438DSN3_VITVI</name>
<dbReference type="AlphaFoldDB" id="A0A438DSN3"/>
<protein>
    <submittedName>
        <fullName evidence="1">Uncharacterized protein</fullName>
    </submittedName>
</protein>
<dbReference type="EMBL" id="QGNW01001506">
    <property type="protein sequence ID" value="RVW38484.1"/>
    <property type="molecule type" value="Genomic_DNA"/>
</dbReference>
<reference evidence="1 2" key="1">
    <citation type="journal article" date="2018" name="PLoS Genet.">
        <title>Population sequencing reveals clonal diversity and ancestral inbreeding in the grapevine cultivar Chardonnay.</title>
        <authorList>
            <person name="Roach M.J."/>
            <person name="Johnson D.L."/>
            <person name="Bohlmann J."/>
            <person name="van Vuuren H.J."/>
            <person name="Jones S.J."/>
            <person name="Pretorius I.S."/>
            <person name="Schmidt S.A."/>
            <person name="Borneman A.R."/>
        </authorList>
    </citation>
    <scope>NUCLEOTIDE SEQUENCE [LARGE SCALE GENOMIC DNA]</scope>
    <source>
        <strain evidence="2">cv. Chardonnay</strain>
        <tissue evidence="1">Leaf</tissue>
    </source>
</reference>
<evidence type="ECO:0000313" key="1">
    <source>
        <dbReference type="EMBL" id="RVW38484.1"/>
    </source>
</evidence>
<organism evidence="1 2">
    <name type="scientific">Vitis vinifera</name>
    <name type="common">Grape</name>
    <dbReference type="NCBI Taxonomy" id="29760"/>
    <lineage>
        <taxon>Eukaryota</taxon>
        <taxon>Viridiplantae</taxon>
        <taxon>Streptophyta</taxon>
        <taxon>Embryophyta</taxon>
        <taxon>Tracheophyta</taxon>
        <taxon>Spermatophyta</taxon>
        <taxon>Magnoliopsida</taxon>
        <taxon>eudicotyledons</taxon>
        <taxon>Gunneridae</taxon>
        <taxon>Pentapetalae</taxon>
        <taxon>rosids</taxon>
        <taxon>Vitales</taxon>
        <taxon>Vitaceae</taxon>
        <taxon>Viteae</taxon>
        <taxon>Vitis</taxon>
    </lineage>
</organism>
<proteinExistence type="predicted"/>
<dbReference type="Proteomes" id="UP000288805">
    <property type="component" value="Unassembled WGS sequence"/>
</dbReference>
<gene>
    <name evidence="1" type="ORF">CK203_082374</name>
</gene>
<sequence length="146" mass="16802">MYRRRQAGGTRRNFVAMEQEGLFRAQVALWKKTGLLWWSGKLELRERGSWQQDQGCEEKMFHGEMGEDFRLSRDVEAFSKKSWCGNISRAESNRSNGGGVTSFQVSQSPFGYNLLIDYILGHCREEVVEKASKVEETISVKRSDLL</sequence>
<evidence type="ECO:0000313" key="2">
    <source>
        <dbReference type="Proteomes" id="UP000288805"/>
    </source>
</evidence>